<sequence>MKRTNVYMIYTLYIISIFLYFVLYIIEYNRCMLL</sequence>
<protein>
    <submittedName>
        <fullName evidence="2">Uncharacterized protein</fullName>
    </submittedName>
</protein>
<feature type="transmembrane region" description="Helical" evidence="1">
    <location>
        <begin position="6"/>
        <end position="26"/>
    </location>
</feature>
<organism evidence="2">
    <name type="scientific">viral metagenome</name>
    <dbReference type="NCBI Taxonomy" id="1070528"/>
    <lineage>
        <taxon>unclassified sequences</taxon>
        <taxon>metagenomes</taxon>
        <taxon>organismal metagenomes</taxon>
    </lineage>
</organism>
<accession>A0A6C0LLV0</accession>
<keyword evidence="1" id="KW-0472">Membrane</keyword>
<name>A0A6C0LLV0_9ZZZZ</name>
<dbReference type="AlphaFoldDB" id="A0A6C0LLV0"/>
<dbReference type="EMBL" id="MN740525">
    <property type="protein sequence ID" value="QHU31300.1"/>
    <property type="molecule type" value="Genomic_DNA"/>
</dbReference>
<keyword evidence="1" id="KW-1133">Transmembrane helix</keyword>
<evidence type="ECO:0000313" key="2">
    <source>
        <dbReference type="EMBL" id="QHU31300.1"/>
    </source>
</evidence>
<reference evidence="2" key="1">
    <citation type="journal article" date="2020" name="Nature">
        <title>Giant virus diversity and host interactions through global metagenomics.</title>
        <authorList>
            <person name="Schulz F."/>
            <person name="Roux S."/>
            <person name="Paez-Espino D."/>
            <person name="Jungbluth S."/>
            <person name="Walsh D.A."/>
            <person name="Denef V.J."/>
            <person name="McMahon K.D."/>
            <person name="Konstantinidis K.T."/>
            <person name="Eloe-Fadrosh E.A."/>
            <person name="Kyrpides N.C."/>
            <person name="Woyke T."/>
        </authorList>
    </citation>
    <scope>NUCLEOTIDE SEQUENCE</scope>
    <source>
        <strain evidence="2">GVMAG-M-3300027963-21</strain>
    </source>
</reference>
<keyword evidence="1" id="KW-0812">Transmembrane</keyword>
<evidence type="ECO:0000256" key="1">
    <source>
        <dbReference type="SAM" id="Phobius"/>
    </source>
</evidence>
<proteinExistence type="predicted"/>